<dbReference type="Pfam" id="PF04749">
    <property type="entry name" value="PLAC8"/>
    <property type="match status" value="1"/>
</dbReference>
<dbReference type="Proteomes" id="UP000694523">
    <property type="component" value="Unplaced"/>
</dbReference>
<protein>
    <recommendedName>
        <fullName evidence="4">Cornifelin</fullName>
    </recommendedName>
</protein>
<comment type="similarity">
    <text evidence="1">Belongs to the cornifelin family.</text>
</comment>
<sequence length="202" mass="22426">MDLATAPTWPYGGKAEMNQNHYSLYHPPPPLPSSSRAYAFQVQPQSLKADDEVEWNTGLCEFEDAATCCYGFWCCPCLSCTVSQRLQEPYCLPLCDILAWVSMLASRMPIHVPPAALGLRLAMRNKYKIRGSLLNDVAVSCCCTWCSWCQMHRELKHQMRGPCVVSVENVVSVQPPPLAPMTTMGQVTVHQTATVNTGLLNC</sequence>
<evidence type="ECO:0000313" key="3">
    <source>
        <dbReference type="Proteomes" id="UP000694523"/>
    </source>
</evidence>
<evidence type="ECO:0000313" key="2">
    <source>
        <dbReference type="Ensembl" id="ENSNMLP00000032586.1"/>
    </source>
</evidence>
<dbReference type="PANTHER" id="PTHR15907">
    <property type="entry name" value="DUF614 FAMILY PROTEIN-RELATED"/>
    <property type="match status" value="1"/>
</dbReference>
<name>A0A8C6UD07_9GOBI</name>
<dbReference type="InterPro" id="IPR006461">
    <property type="entry name" value="PLAC_motif_containing"/>
</dbReference>
<dbReference type="AlphaFoldDB" id="A0A8C6UD07"/>
<proteinExistence type="inferred from homology"/>
<dbReference type="Ensembl" id="ENSNMLT00000036280.1">
    <property type="protein sequence ID" value="ENSNMLP00000032586.1"/>
    <property type="gene ID" value="ENSNMLG00000020348.1"/>
</dbReference>
<evidence type="ECO:0000256" key="1">
    <source>
        <dbReference type="ARBA" id="ARBA00009024"/>
    </source>
</evidence>
<dbReference type="NCBIfam" id="TIGR01571">
    <property type="entry name" value="A_thal_Cys_rich"/>
    <property type="match status" value="1"/>
</dbReference>
<keyword evidence="3" id="KW-1185">Reference proteome</keyword>
<reference evidence="2" key="1">
    <citation type="submission" date="2025-08" db="UniProtKB">
        <authorList>
            <consortium name="Ensembl"/>
        </authorList>
    </citation>
    <scope>IDENTIFICATION</scope>
</reference>
<reference evidence="2" key="2">
    <citation type="submission" date="2025-09" db="UniProtKB">
        <authorList>
            <consortium name="Ensembl"/>
        </authorList>
    </citation>
    <scope>IDENTIFICATION</scope>
</reference>
<evidence type="ECO:0008006" key="4">
    <source>
        <dbReference type="Google" id="ProtNLM"/>
    </source>
</evidence>
<accession>A0A8C6UD07</accession>
<organism evidence="2 3">
    <name type="scientific">Neogobius melanostomus</name>
    <name type="common">round goby</name>
    <dbReference type="NCBI Taxonomy" id="47308"/>
    <lineage>
        <taxon>Eukaryota</taxon>
        <taxon>Metazoa</taxon>
        <taxon>Chordata</taxon>
        <taxon>Craniata</taxon>
        <taxon>Vertebrata</taxon>
        <taxon>Euteleostomi</taxon>
        <taxon>Actinopterygii</taxon>
        <taxon>Neopterygii</taxon>
        <taxon>Teleostei</taxon>
        <taxon>Neoteleostei</taxon>
        <taxon>Acanthomorphata</taxon>
        <taxon>Gobiaria</taxon>
        <taxon>Gobiiformes</taxon>
        <taxon>Gobioidei</taxon>
        <taxon>Gobiidae</taxon>
        <taxon>Benthophilinae</taxon>
        <taxon>Neogobiini</taxon>
        <taxon>Neogobius</taxon>
    </lineage>
</organism>